<proteinExistence type="predicted"/>
<dbReference type="GO" id="GO:0022857">
    <property type="term" value="F:transmembrane transporter activity"/>
    <property type="evidence" value="ECO:0007669"/>
    <property type="project" value="InterPro"/>
</dbReference>
<dbReference type="InterPro" id="IPR020846">
    <property type="entry name" value="MFS_dom"/>
</dbReference>
<name>A0A9X3QVF4_9HYPH</name>
<feature type="transmembrane region" description="Helical" evidence="4">
    <location>
        <begin position="376"/>
        <end position="395"/>
    </location>
</feature>
<dbReference type="EMBL" id="JAPZLT010000011">
    <property type="protein sequence ID" value="MCZ7911499.1"/>
    <property type="molecule type" value="Genomic_DNA"/>
</dbReference>
<dbReference type="PROSITE" id="PS50850">
    <property type="entry name" value="MFS"/>
    <property type="match status" value="1"/>
</dbReference>
<reference evidence="6" key="1">
    <citation type="submission" date="2022-12" db="EMBL/GenBank/DDBJ databases">
        <title>Draft genome sequences of 22 rhizogenic Agrobacterium biovar 1 strains, the causative agent of hairy root disease.</title>
        <authorList>
            <person name="Kim N."/>
            <person name="Vargas P."/>
            <person name="Rediers H."/>
        </authorList>
    </citation>
    <scope>NUCLEOTIDE SEQUENCE</scope>
    <source>
        <strain evidence="6">ST07.17.026</strain>
    </source>
</reference>
<dbReference type="CDD" id="cd17478">
    <property type="entry name" value="MFS_FsR"/>
    <property type="match status" value="1"/>
</dbReference>
<feature type="transmembrane region" description="Helical" evidence="4">
    <location>
        <begin position="258"/>
        <end position="279"/>
    </location>
</feature>
<dbReference type="Proteomes" id="UP001151309">
    <property type="component" value="Unassembled WGS sequence"/>
</dbReference>
<dbReference type="SUPFAM" id="SSF103473">
    <property type="entry name" value="MFS general substrate transporter"/>
    <property type="match status" value="1"/>
</dbReference>
<comment type="caution">
    <text evidence="6">The sequence shown here is derived from an EMBL/GenBank/DDBJ whole genome shotgun (WGS) entry which is preliminary data.</text>
</comment>
<feature type="transmembrane region" description="Helical" evidence="4">
    <location>
        <begin position="349"/>
        <end position="370"/>
    </location>
</feature>
<dbReference type="RefSeq" id="WP_269832277.1">
    <property type="nucleotide sequence ID" value="NZ_JAPZLT010000011.1"/>
</dbReference>
<dbReference type="AlphaFoldDB" id="A0A9X3QVF4"/>
<evidence type="ECO:0000313" key="7">
    <source>
        <dbReference type="Proteomes" id="UP001151309"/>
    </source>
</evidence>
<dbReference type="Gene3D" id="1.20.1250.20">
    <property type="entry name" value="MFS general substrate transporter like domains"/>
    <property type="match status" value="2"/>
</dbReference>
<evidence type="ECO:0000256" key="1">
    <source>
        <dbReference type="ARBA" id="ARBA00022692"/>
    </source>
</evidence>
<dbReference type="PANTHER" id="PTHR43129:SF1">
    <property type="entry name" value="FOSMIDOMYCIN RESISTANCE PROTEIN"/>
    <property type="match status" value="1"/>
</dbReference>
<protein>
    <submittedName>
        <fullName evidence="6">MFS transporter</fullName>
    </submittedName>
</protein>
<keyword evidence="2 4" id="KW-1133">Transmembrane helix</keyword>
<feature type="domain" description="Major facilitator superfamily (MFS) profile" evidence="5">
    <location>
        <begin position="17"/>
        <end position="401"/>
    </location>
</feature>
<dbReference type="Pfam" id="PF07690">
    <property type="entry name" value="MFS_1"/>
    <property type="match status" value="2"/>
</dbReference>
<dbReference type="GO" id="GO:0005886">
    <property type="term" value="C:plasma membrane"/>
    <property type="evidence" value="ECO:0007669"/>
    <property type="project" value="TreeGrafter"/>
</dbReference>
<dbReference type="InterPro" id="IPR011701">
    <property type="entry name" value="MFS"/>
</dbReference>
<feature type="transmembrane region" description="Helical" evidence="4">
    <location>
        <begin position="48"/>
        <end position="68"/>
    </location>
</feature>
<evidence type="ECO:0000313" key="6">
    <source>
        <dbReference type="EMBL" id="MCZ7911499.1"/>
    </source>
</evidence>
<sequence>MDVARTRSVVTSANIAVLLVLGTTHLLNDLIQSLIPAIYPIIQQSYNLSLAQIGLITLAFQLAGSLFQPLVGAYTDRHPLPYSTVGGMGFTLVGVTLLAFASSYAMILVSVVCIGIGSSIYHPEATRMARYASHAKQGLAQGIFQVGGQLGGALGPLLAAIIIVPRGQESLSWFASLAILAMALVIWIARQHSSIREQFFAAAATAAKARKTVVELSRQQVWLGLIILAVLMFSKLAYLESFRSFYTFYAIQRFGVTIAQSQIMLFIMFISSAAGVLLGGMVGDKIGRYRVIWLSILGPLPFTLILPYVDLYTTIALTVVINLIMASAFASIMIYAMELMPSRIGMIGGVFYGLNFGMAGVAAAGLGWLGDSTSLQTVYVICSFFPLVGLMTWFLPRIHEHKPR</sequence>
<keyword evidence="1 4" id="KW-0812">Transmembrane</keyword>
<evidence type="ECO:0000256" key="4">
    <source>
        <dbReference type="SAM" id="Phobius"/>
    </source>
</evidence>
<evidence type="ECO:0000256" key="3">
    <source>
        <dbReference type="ARBA" id="ARBA00023136"/>
    </source>
</evidence>
<feature type="transmembrane region" description="Helical" evidence="4">
    <location>
        <begin position="142"/>
        <end position="164"/>
    </location>
</feature>
<feature type="transmembrane region" description="Helical" evidence="4">
    <location>
        <begin position="6"/>
        <end position="27"/>
    </location>
</feature>
<dbReference type="PANTHER" id="PTHR43129">
    <property type="entry name" value="FOSMIDOMYCIN RESISTANCE PROTEIN"/>
    <property type="match status" value="1"/>
</dbReference>
<feature type="transmembrane region" description="Helical" evidence="4">
    <location>
        <begin position="291"/>
        <end position="309"/>
    </location>
</feature>
<feature type="transmembrane region" description="Helical" evidence="4">
    <location>
        <begin position="88"/>
        <end position="121"/>
    </location>
</feature>
<evidence type="ECO:0000256" key="2">
    <source>
        <dbReference type="ARBA" id="ARBA00022989"/>
    </source>
</evidence>
<feature type="transmembrane region" description="Helical" evidence="4">
    <location>
        <begin position="315"/>
        <end position="337"/>
    </location>
</feature>
<dbReference type="InterPro" id="IPR036259">
    <property type="entry name" value="MFS_trans_sf"/>
</dbReference>
<keyword evidence="7" id="KW-1185">Reference proteome</keyword>
<gene>
    <name evidence="6" type="ORF">O9X94_19420</name>
</gene>
<keyword evidence="3 4" id="KW-0472">Membrane</keyword>
<organism evidence="6 7">
    <name type="scientific">Agrobacterium leguminum</name>
    <dbReference type="NCBI Taxonomy" id="2792015"/>
    <lineage>
        <taxon>Bacteria</taxon>
        <taxon>Pseudomonadati</taxon>
        <taxon>Pseudomonadota</taxon>
        <taxon>Alphaproteobacteria</taxon>
        <taxon>Hyphomicrobiales</taxon>
        <taxon>Rhizobiaceae</taxon>
        <taxon>Rhizobium/Agrobacterium group</taxon>
        <taxon>Agrobacterium</taxon>
    </lineage>
</organism>
<feature type="transmembrane region" description="Helical" evidence="4">
    <location>
        <begin position="220"/>
        <end position="238"/>
    </location>
</feature>
<accession>A0A9X3QVF4</accession>
<evidence type="ECO:0000259" key="5">
    <source>
        <dbReference type="PROSITE" id="PS50850"/>
    </source>
</evidence>
<feature type="transmembrane region" description="Helical" evidence="4">
    <location>
        <begin position="170"/>
        <end position="189"/>
    </location>
</feature>